<keyword evidence="5 6" id="KW-0472">Membrane</keyword>
<dbReference type="InterPro" id="IPR037185">
    <property type="entry name" value="EmrE-like"/>
</dbReference>
<evidence type="ECO:0000256" key="6">
    <source>
        <dbReference type="SAM" id="Phobius"/>
    </source>
</evidence>
<feature type="transmembrane region" description="Helical" evidence="6">
    <location>
        <begin position="197"/>
        <end position="215"/>
    </location>
</feature>
<keyword evidence="3 6" id="KW-0812">Transmembrane</keyword>
<feature type="transmembrane region" description="Helical" evidence="6">
    <location>
        <begin position="254"/>
        <end position="273"/>
    </location>
</feature>
<feature type="domain" description="EamA" evidence="7">
    <location>
        <begin position="166"/>
        <end position="295"/>
    </location>
</feature>
<evidence type="ECO:0000259" key="7">
    <source>
        <dbReference type="Pfam" id="PF00892"/>
    </source>
</evidence>
<evidence type="ECO:0000256" key="3">
    <source>
        <dbReference type="ARBA" id="ARBA00022692"/>
    </source>
</evidence>
<feature type="transmembrane region" description="Helical" evidence="6">
    <location>
        <begin position="27"/>
        <end position="47"/>
    </location>
</feature>
<gene>
    <name evidence="8" type="ORF">VB739_08295</name>
</gene>
<proteinExistence type="inferred from homology"/>
<protein>
    <submittedName>
        <fullName evidence="8">DMT family transporter</fullName>
    </submittedName>
</protein>
<feature type="transmembrane region" description="Helical" evidence="6">
    <location>
        <begin position="279"/>
        <end position="298"/>
    </location>
</feature>
<evidence type="ECO:0000313" key="9">
    <source>
        <dbReference type="Proteomes" id="UP001302329"/>
    </source>
</evidence>
<evidence type="ECO:0000256" key="5">
    <source>
        <dbReference type="ARBA" id="ARBA00023136"/>
    </source>
</evidence>
<accession>A0ABU5SVN2</accession>
<dbReference type="PANTHER" id="PTHR22911:SF6">
    <property type="entry name" value="SOLUTE CARRIER FAMILY 35 MEMBER G1"/>
    <property type="match status" value="1"/>
</dbReference>
<comment type="similarity">
    <text evidence="2">Belongs to the EamA transporter family.</text>
</comment>
<feature type="transmembrane region" description="Helical" evidence="6">
    <location>
        <begin position="221"/>
        <end position="242"/>
    </location>
</feature>
<evidence type="ECO:0000256" key="1">
    <source>
        <dbReference type="ARBA" id="ARBA00004141"/>
    </source>
</evidence>
<feature type="transmembrane region" description="Helical" evidence="6">
    <location>
        <begin position="140"/>
        <end position="157"/>
    </location>
</feature>
<dbReference type="InterPro" id="IPR000620">
    <property type="entry name" value="EamA_dom"/>
</dbReference>
<keyword evidence="4 6" id="KW-1133">Transmembrane helix</keyword>
<evidence type="ECO:0000256" key="2">
    <source>
        <dbReference type="ARBA" id="ARBA00007362"/>
    </source>
</evidence>
<feature type="transmembrane region" description="Helical" evidence="6">
    <location>
        <begin position="53"/>
        <end position="73"/>
    </location>
</feature>
<sequence>MDGDAWRGPDRNGNRNGQAAASVTKGAALLVAAFLANTLQSAFARAVGADMDALTFTWLTFVLALVLLIPVLVVRGGRDLSTAVLPLHLLRGGMGMGGFLLFMAAAKLVNLVNANVLLNTTPMFIPLLAWLVLKQRIPANLWKALAVGFAGMVIVVQPNASLLDKPGDLLGLAAGFVCAIEFLAVKSLGKSESSFTQLAYFLTIGSLTSSLMMLGRFQSITWHQLLLVLASAVCLLSFQLLLIRAYSFADPSAIGAFQYSSVIFAGLIGWIWFEQIPNLGVVVGTVLICIGGVLSLVWQNPPRPTPDWSA</sequence>
<evidence type="ECO:0000256" key="4">
    <source>
        <dbReference type="ARBA" id="ARBA00022989"/>
    </source>
</evidence>
<dbReference type="Pfam" id="PF00892">
    <property type="entry name" value="EamA"/>
    <property type="match status" value="2"/>
</dbReference>
<evidence type="ECO:0000313" key="8">
    <source>
        <dbReference type="EMBL" id="MEA5442549.1"/>
    </source>
</evidence>
<feature type="domain" description="EamA" evidence="7">
    <location>
        <begin position="25"/>
        <end position="156"/>
    </location>
</feature>
<keyword evidence="9" id="KW-1185">Reference proteome</keyword>
<organism evidence="8 9">
    <name type="scientific">Cyanobium gracile UHCC 0281</name>
    <dbReference type="NCBI Taxonomy" id="3110309"/>
    <lineage>
        <taxon>Bacteria</taxon>
        <taxon>Bacillati</taxon>
        <taxon>Cyanobacteriota</taxon>
        <taxon>Cyanophyceae</taxon>
        <taxon>Synechococcales</taxon>
        <taxon>Prochlorococcaceae</taxon>
        <taxon>Cyanobium</taxon>
    </lineage>
</organism>
<feature type="transmembrane region" description="Helical" evidence="6">
    <location>
        <begin position="112"/>
        <end position="133"/>
    </location>
</feature>
<comment type="caution">
    <text evidence="8">The sequence shown here is derived from an EMBL/GenBank/DDBJ whole genome shotgun (WGS) entry which is preliminary data.</text>
</comment>
<reference evidence="8 9" key="1">
    <citation type="submission" date="2023-12" db="EMBL/GenBank/DDBJ databases">
        <title>Baltic Sea Cyanobacteria.</title>
        <authorList>
            <person name="Delbaje E."/>
            <person name="Fewer D.P."/>
            <person name="Shishido T.K."/>
        </authorList>
    </citation>
    <scope>NUCLEOTIDE SEQUENCE [LARGE SCALE GENOMIC DNA]</scope>
    <source>
        <strain evidence="8 9">UHCC 0281</strain>
    </source>
</reference>
<dbReference type="PANTHER" id="PTHR22911">
    <property type="entry name" value="ACYL-MALONYL CONDENSING ENZYME-RELATED"/>
    <property type="match status" value="1"/>
</dbReference>
<feature type="transmembrane region" description="Helical" evidence="6">
    <location>
        <begin position="85"/>
        <end position="106"/>
    </location>
</feature>
<comment type="subcellular location">
    <subcellularLocation>
        <location evidence="1">Membrane</location>
        <topology evidence="1">Multi-pass membrane protein</topology>
    </subcellularLocation>
</comment>
<name>A0ABU5SVN2_9CYAN</name>
<dbReference type="EMBL" id="JAYGHY010000021">
    <property type="protein sequence ID" value="MEA5442549.1"/>
    <property type="molecule type" value="Genomic_DNA"/>
</dbReference>
<dbReference type="SUPFAM" id="SSF103481">
    <property type="entry name" value="Multidrug resistance efflux transporter EmrE"/>
    <property type="match status" value="2"/>
</dbReference>
<dbReference type="Proteomes" id="UP001302329">
    <property type="component" value="Unassembled WGS sequence"/>
</dbReference>
<dbReference type="RefSeq" id="WP_323356618.1">
    <property type="nucleotide sequence ID" value="NZ_JAYGHY010000021.1"/>
</dbReference>